<dbReference type="RefSeq" id="WP_193676565.1">
    <property type="nucleotide sequence ID" value="NZ_JADDIV010000003.1"/>
</dbReference>
<evidence type="ECO:0000313" key="2">
    <source>
        <dbReference type="EMBL" id="MBE7367940.1"/>
    </source>
</evidence>
<dbReference type="InterPro" id="IPR029058">
    <property type="entry name" value="AB_hydrolase_fold"/>
</dbReference>
<dbReference type="GO" id="GO:0016787">
    <property type="term" value="F:hydrolase activity"/>
    <property type="evidence" value="ECO:0007669"/>
    <property type="project" value="UniProtKB-KW"/>
</dbReference>
<proteinExistence type="predicted"/>
<dbReference type="Pfam" id="PF00561">
    <property type="entry name" value="Abhydrolase_1"/>
    <property type="match status" value="1"/>
</dbReference>
<dbReference type="InterPro" id="IPR000073">
    <property type="entry name" value="AB_hydrolase_1"/>
</dbReference>
<dbReference type="InterPro" id="IPR050266">
    <property type="entry name" value="AB_hydrolase_sf"/>
</dbReference>
<keyword evidence="3" id="KW-1185">Reference proteome</keyword>
<evidence type="ECO:0000259" key="1">
    <source>
        <dbReference type="Pfam" id="PF00561"/>
    </source>
</evidence>
<name>A0ABR9S362_9BURK</name>
<dbReference type="EMBL" id="JADDIV010000003">
    <property type="protein sequence ID" value="MBE7367940.1"/>
    <property type="molecule type" value="Genomic_DNA"/>
</dbReference>
<dbReference type="Gene3D" id="3.40.50.1820">
    <property type="entry name" value="alpha/beta hydrolase"/>
    <property type="match status" value="1"/>
</dbReference>
<evidence type="ECO:0000313" key="3">
    <source>
        <dbReference type="Proteomes" id="UP000806285"/>
    </source>
</evidence>
<keyword evidence="2" id="KW-0378">Hydrolase</keyword>
<feature type="domain" description="AB hydrolase-1" evidence="1">
    <location>
        <begin position="16"/>
        <end position="234"/>
    </location>
</feature>
<sequence>MTTWVLLRGLAREARHWGAFRGLLAASVPAGDEVVAVDLAGNGSRRHLRTPSTLHGIAQDVRRAVAASHPPPYVLVAVSLGGMVATEWALRHPGEVQGCVLVNSSLGRFSPPWHRMRPRALLELAALSLLRDAQARERRVLRLTSNLPVDADTAAAWARYARESPVARLNVWRQLWAAAGYRPPRRRPGVPLLLLASTHDRLVDVRCSRALAQAWACPLHEHPRAGHDLPLDDPRWIIAQLRDWPPPRTSPGCGSPPPPPPA</sequence>
<protein>
    <submittedName>
        <fullName evidence="2">Alpha/beta fold hydrolase</fullName>
    </submittedName>
</protein>
<accession>A0ABR9S362</accession>
<dbReference type="Proteomes" id="UP000806285">
    <property type="component" value="Unassembled WGS sequence"/>
</dbReference>
<dbReference type="PANTHER" id="PTHR43798">
    <property type="entry name" value="MONOACYLGLYCEROL LIPASE"/>
    <property type="match status" value="1"/>
</dbReference>
<reference evidence="2 3" key="1">
    <citation type="submission" date="2020-10" db="EMBL/GenBank/DDBJ databases">
        <title>Ramlibacter sp. HM2 16S ribosomal RNA gene Genome sequencing and assembly.</title>
        <authorList>
            <person name="Kang M."/>
        </authorList>
    </citation>
    <scope>NUCLEOTIDE SEQUENCE [LARGE SCALE GENOMIC DNA]</scope>
    <source>
        <strain evidence="2 3">HM2</strain>
    </source>
</reference>
<organism evidence="2 3">
    <name type="scientific">Ramlibacter pallidus</name>
    <dbReference type="NCBI Taxonomy" id="2780087"/>
    <lineage>
        <taxon>Bacteria</taxon>
        <taxon>Pseudomonadati</taxon>
        <taxon>Pseudomonadota</taxon>
        <taxon>Betaproteobacteria</taxon>
        <taxon>Burkholderiales</taxon>
        <taxon>Comamonadaceae</taxon>
        <taxon>Ramlibacter</taxon>
    </lineage>
</organism>
<gene>
    <name evidence="2" type="ORF">IM787_10205</name>
</gene>
<dbReference type="SUPFAM" id="SSF53474">
    <property type="entry name" value="alpha/beta-Hydrolases"/>
    <property type="match status" value="1"/>
</dbReference>
<comment type="caution">
    <text evidence="2">The sequence shown here is derived from an EMBL/GenBank/DDBJ whole genome shotgun (WGS) entry which is preliminary data.</text>
</comment>
<dbReference type="PRINTS" id="PR00111">
    <property type="entry name" value="ABHYDROLASE"/>
</dbReference>